<evidence type="ECO:0000256" key="3">
    <source>
        <dbReference type="ARBA" id="ARBA00007931"/>
    </source>
</evidence>
<dbReference type="Proteomes" id="UP000702544">
    <property type="component" value="Unassembled WGS sequence"/>
</dbReference>
<evidence type="ECO:0000313" key="16">
    <source>
        <dbReference type="Proteomes" id="UP000702544"/>
    </source>
</evidence>
<sequence>MPNIGDALVYYVVFLFSTTLHEAAHAWAAKRGGDPTAYHGGQVSLDPVPHIRREPFGMVVLPVISVLISGWPFGFASAPYDPEWARRHPRRAAWMALAGPGSNLALIIIAALLINGGVLLDLFQAPESVSFGHVTTASSGGVLDSAALLLGVFFSLNLVLFALNMLPLPPLDGSGALPLLLSPETTRRYQSFLWSQPALGWIGIIIAWQLFDLVFRPLFLLAVNLLYPGVSYG</sequence>
<feature type="domain" description="Peptidase M50" evidence="14">
    <location>
        <begin position="11"/>
        <end position="182"/>
    </location>
</feature>
<dbReference type="PANTHER" id="PTHR35864:SF1">
    <property type="entry name" value="ZINC METALLOPROTEASE YWHC-RELATED"/>
    <property type="match status" value="1"/>
</dbReference>
<name>A0AAE4ZA49_9BACT</name>
<keyword evidence="4" id="KW-1003">Cell membrane</keyword>
<dbReference type="InterPro" id="IPR044537">
    <property type="entry name" value="Rip2-like"/>
</dbReference>
<dbReference type="PANTHER" id="PTHR35864">
    <property type="entry name" value="ZINC METALLOPROTEASE MJ0611-RELATED"/>
    <property type="match status" value="1"/>
</dbReference>
<evidence type="ECO:0000256" key="11">
    <source>
        <dbReference type="ARBA" id="ARBA00023049"/>
    </source>
</evidence>
<keyword evidence="8" id="KW-0378">Hydrolase</keyword>
<keyword evidence="6 13" id="KW-0812">Transmembrane</keyword>
<evidence type="ECO:0000256" key="6">
    <source>
        <dbReference type="ARBA" id="ARBA00022692"/>
    </source>
</evidence>
<gene>
    <name evidence="15" type="ORF">GWO12_00495</name>
</gene>
<proteinExistence type="inferred from homology"/>
<dbReference type="EMBL" id="JAACAK010000002">
    <property type="protein sequence ID" value="NIR73585.1"/>
    <property type="molecule type" value="Genomic_DNA"/>
</dbReference>
<comment type="subcellular location">
    <subcellularLocation>
        <location evidence="2">Cell membrane</location>
        <topology evidence="2">Multi-pass membrane protein</topology>
    </subcellularLocation>
</comment>
<keyword evidence="5 15" id="KW-0645">Protease</keyword>
<comment type="cofactor">
    <cofactor evidence="1">
        <name>Zn(2+)</name>
        <dbReference type="ChEBI" id="CHEBI:29105"/>
    </cofactor>
</comment>
<dbReference type="GO" id="GO:0005886">
    <property type="term" value="C:plasma membrane"/>
    <property type="evidence" value="ECO:0007669"/>
    <property type="project" value="UniProtKB-SubCell"/>
</dbReference>
<evidence type="ECO:0000256" key="8">
    <source>
        <dbReference type="ARBA" id="ARBA00022801"/>
    </source>
</evidence>
<keyword evidence="9" id="KW-0862">Zinc</keyword>
<comment type="caution">
    <text evidence="15">The sequence shown here is derived from an EMBL/GenBank/DDBJ whole genome shotgun (WGS) entry which is preliminary data.</text>
</comment>
<feature type="transmembrane region" description="Helical" evidence="13">
    <location>
        <begin position="92"/>
        <end position="114"/>
    </location>
</feature>
<dbReference type="InterPro" id="IPR008915">
    <property type="entry name" value="Peptidase_M50"/>
</dbReference>
<evidence type="ECO:0000256" key="5">
    <source>
        <dbReference type="ARBA" id="ARBA00022670"/>
    </source>
</evidence>
<protein>
    <submittedName>
        <fullName evidence="15">Site-2 protease family protein</fullName>
    </submittedName>
</protein>
<keyword evidence="10 13" id="KW-1133">Transmembrane helix</keyword>
<keyword evidence="7" id="KW-0479">Metal-binding</keyword>
<feature type="transmembrane region" description="Helical" evidence="13">
    <location>
        <begin position="56"/>
        <end position="80"/>
    </location>
</feature>
<dbReference type="InterPro" id="IPR052348">
    <property type="entry name" value="Metallopeptidase_M50B"/>
</dbReference>
<dbReference type="AlphaFoldDB" id="A0AAE4ZA49"/>
<evidence type="ECO:0000256" key="9">
    <source>
        <dbReference type="ARBA" id="ARBA00022833"/>
    </source>
</evidence>
<evidence type="ECO:0000256" key="2">
    <source>
        <dbReference type="ARBA" id="ARBA00004651"/>
    </source>
</evidence>
<evidence type="ECO:0000256" key="4">
    <source>
        <dbReference type="ARBA" id="ARBA00022475"/>
    </source>
</evidence>
<evidence type="ECO:0000256" key="7">
    <source>
        <dbReference type="ARBA" id="ARBA00022723"/>
    </source>
</evidence>
<evidence type="ECO:0000313" key="15">
    <source>
        <dbReference type="EMBL" id="NIR73585.1"/>
    </source>
</evidence>
<keyword evidence="11" id="KW-0482">Metalloprotease</keyword>
<dbReference type="GO" id="GO:0008237">
    <property type="term" value="F:metallopeptidase activity"/>
    <property type="evidence" value="ECO:0007669"/>
    <property type="project" value="UniProtKB-KW"/>
</dbReference>
<reference evidence="15 16" key="1">
    <citation type="submission" date="2020-01" db="EMBL/GenBank/DDBJ databases">
        <title>Genomes assembled from Gulf of Kutch pelagic sediment metagenomes.</title>
        <authorList>
            <person name="Chandrashekar M."/>
            <person name="Mahajan M.S."/>
            <person name="Dave K.J."/>
            <person name="Vatsa P."/>
            <person name="Nathani N.M."/>
        </authorList>
    </citation>
    <scope>NUCLEOTIDE SEQUENCE [LARGE SCALE GENOMIC DNA]</scope>
    <source>
        <strain evidence="15">KS3-K002</strain>
    </source>
</reference>
<evidence type="ECO:0000256" key="1">
    <source>
        <dbReference type="ARBA" id="ARBA00001947"/>
    </source>
</evidence>
<dbReference type="Pfam" id="PF02163">
    <property type="entry name" value="Peptidase_M50"/>
    <property type="match status" value="1"/>
</dbReference>
<comment type="similarity">
    <text evidence="3">Belongs to the peptidase M50B family.</text>
</comment>
<dbReference type="GO" id="GO:0046872">
    <property type="term" value="F:metal ion binding"/>
    <property type="evidence" value="ECO:0007669"/>
    <property type="project" value="UniProtKB-KW"/>
</dbReference>
<organism evidence="15 16">
    <name type="scientific">Candidatus Kutchimonas denitrificans</name>
    <dbReference type="NCBI Taxonomy" id="3056748"/>
    <lineage>
        <taxon>Bacteria</taxon>
        <taxon>Pseudomonadati</taxon>
        <taxon>Gemmatimonadota</taxon>
        <taxon>Gemmatimonadia</taxon>
        <taxon>Candidatus Palauibacterales</taxon>
        <taxon>Candidatus Palauibacteraceae</taxon>
        <taxon>Candidatus Kutchimonas</taxon>
    </lineage>
</organism>
<evidence type="ECO:0000256" key="12">
    <source>
        <dbReference type="ARBA" id="ARBA00023136"/>
    </source>
</evidence>
<accession>A0AAE4ZA49</accession>
<evidence type="ECO:0000259" key="14">
    <source>
        <dbReference type="Pfam" id="PF02163"/>
    </source>
</evidence>
<evidence type="ECO:0000256" key="10">
    <source>
        <dbReference type="ARBA" id="ARBA00022989"/>
    </source>
</evidence>
<feature type="transmembrane region" description="Helical" evidence="13">
    <location>
        <begin position="192"/>
        <end position="211"/>
    </location>
</feature>
<dbReference type="CDD" id="cd06158">
    <property type="entry name" value="S2P-M50_like_1"/>
    <property type="match status" value="1"/>
</dbReference>
<evidence type="ECO:0000256" key="13">
    <source>
        <dbReference type="SAM" id="Phobius"/>
    </source>
</evidence>
<feature type="transmembrane region" description="Helical" evidence="13">
    <location>
        <begin position="146"/>
        <end position="171"/>
    </location>
</feature>
<dbReference type="GO" id="GO:0006508">
    <property type="term" value="P:proteolysis"/>
    <property type="evidence" value="ECO:0007669"/>
    <property type="project" value="UniProtKB-KW"/>
</dbReference>
<keyword evidence="12 13" id="KW-0472">Membrane</keyword>